<keyword evidence="2" id="KW-1185">Reference proteome</keyword>
<dbReference type="EMBL" id="SELH01000026">
    <property type="protein sequence ID" value="TWP26228.1"/>
    <property type="molecule type" value="Genomic_DNA"/>
</dbReference>
<reference evidence="1 2" key="1">
    <citation type="submission" date="2019-02" db="EMBL/GenBank/DDBJ databases">
        <title>Apibacter muscae sp. nov.: a novel member of the house fly microbiota.</title>
        <authorList>
            <person name="Park R."/>
        </authorList>
    </citation>
    <scope>NUCLEOTIDE SEQUENCE [LARGE SCALE GENOMIC DNA]</scope>
    <source>
        <strain evidence="1 2">AL1</strain>
    </source>
</reference>
<comment type="caution">
    <text evidence="1">The sequence shown here is derived from an EMBL/GenBank/DDBJ whole genome shotgun (WGS) entry which is preliminary data.</text>
</comment>
<gene>
    <name evidence="1" type="ORF">ETU09_11050</name>
</gene>
<proteinExistence type="predicted"/>
<name>A0A563D7K3_9FLAO</name>
<protein>
    <submittedName>
        <fullName evidence="1">Uncharacterized protein</fullName>
    </submittedName>
</protein>
<dbReference type="Proteomes" id="UP000319499">
    <property type="component" value="Unassembled WGS sequence"/>
</dbReference>
<organism evidence="1 2">
    <name type="scientific">Apibacter muscae</name>
    <dbReference type="NCBI Taxonomy" id="2509004"/>
    <lineage>
        <taxon>Bacteria</taxon>
        <taxon>Pseudomonadati</taxon>
        <taxon>Bacteroidota</taxon>
        <taxon>Flavobacteriia</taxon>
        <taxon>Flavobacteriales</taxon>
        <taxon>Weeksellaceae</taxon>
        <taxon>Apibacter</taxon>
    </lineage>
</organism>
<sequence length="434" mass="49049">MNNDINLWKGSDGSCIPTNKSEAQDIVPYAISLTPKQQQHIINAFTMEAYDMAAEFAWKKAMTKLKETISTLGMKFIGELLNREDIDEYSTVDTSLTDYSTINLAEQLGVIGSTAALKLKQSNELITHFFSSTSDEELDKLSAMSIVKSSIQYVLSENNISIALEFSNFRKRLLGESLKLNDFQIEQVINSPVFYLKTVLTILTSAIRSEQGAKLENSLSNLNLILPNIWDKIAENDKWNVGTTYRDVTAAGNTVASVGVKNALLKVKGFDYVPENLRSITFQKAAKSVIDSHFAFNNFYNEPAVVRRLSDLGSIIPSPALLDCFQAYLVVYLGNRYGFSHVAAEIAEKKLSEISHDRWLYFFKRGIQNDVIILNKFQSQIGLEKLKNFLIENNLSYFKEMPKLNQDLYNEILKNNHDKVKRIAEKMLSKIKPS</sequence>
<accession>A0A563D7K3</accession>
<dbReference type="AlphaFoldDB" id="A0A563D7K3"/>
<evidence type="ECO:0000313" key="2">
    <source>
        <dbReference type="Proteomes" id="UP000319499"/>
    </source>
</evidence>
<evidence type="ECO:0000313" key="1">
    <source>
        <dbReference type="EMBL" id="TWP26228.1"/>
    </source>
</evidence>